<dbReference type="Pfam" id="PF06804">
    <property type="entry name" value="Lipoprotein_18"/>
    <property type="match status" value="1"/>
</dbReference>
<dbReference type="AlphaFoldDB" id="A0A1X9NJ41"/>
<dbReference type="Proteomes" id="UP000193450">
    <property type="component" value="Chromosome"/>
</dbReference>
<organism evidence="1 2">
    <name type="scientific">Oceanicoccus sagamiensis</name>
    <dbReference type="NCBI Taxonomy" id="716816"/>
    <lineage>
        <taxon>Bacteria</taxon>
        <taxon>Pseudomonadati</taxon>
        <taxon>Pseudomonadota</taxon>
        <taxon>Gammaproteobacteria</taxon>
        <taxon>Cellvibrionales</taxon>
        <taxon>Spongiibacteraceae</taxon>
        <taxon>Oceanicoccus</taxon>
    </lineage>
</organism>
<sequence>MLQLSACSWLFGDDGTFRDRSNDYRQAKVEPPLNLPEGIDSESIDDSYAIPPISDRTTLDDKFVVPTPEPLAEDINRDSVRINTLGDQRWILVDGAPGEIWPRLRGFLSLNQLAVQRADAVSGLIETAWLQPSGEDALRERYRLRIDQGVQRGTSEVYVLQADIRSGREDWPEQSNNAEREEIMTQELAQYLADSSAAAAVSMLAQQAISSSGKITLEEDANENVYINLTLPFSRAWASVGKALQKSGYNIDDLNRTEQVYYVNYVEEAEEDDEDGMFAWMYNWASSDDEDVVQGIPYLVRLKDSSEGTVAITIERPDNGELSKSDTERLLKLIKRNIS</sequence>
<evidence type="ECO:0000313" key="1">
    <source>
        <dbReference type="EMBL" id="ARN76382.1"/>
    </source>
</evidence>
<proteinExistence type="predicted"/>
<dbReference type="InterPro" id="IPR010653">
    <property type="entry name" value="NlpB/DapX"/>
</dbReference>
<dbReference type="EMBL" id="CP019343">
    <property type="protein sequence ID" value="ARN76382.1"/>
    <property type="molecule type" value="Genomic_DNA"/>
</dbReference>
<dbReference type="InterPro" id="IPR042268">
    <property type="entry name" value="BamC_C"/>
</dbReference>
<reference evidence="1 2" key="1">
    <citation type="submission" date="2016-11" db="EMBL/GenBank/DDBJ databases">
        <title>Trade-off between light-utilization and light-protection in marine flavobacteria.</title>
        <authorList>
            <person name="Kumagai Y."/>
        </authorList>
    </citation>
    <scope>NUCLEOTIDE SEQUENCE [LARGE SCALE GENOMIC DNA]</scope>
    <source>
        <strain evidence="1 2">NBRC 107125</strain>
    </source>
</reference>
<dbReference type="KEGG" id="osg:BST96_11730"/>
<protein>
    <recommendedName>
        <fullName evidence="3">Outer membrane protein assembly factor BamC</fullName>
    </recommendedName>
</protein>
<dbReference type="STRING" id="716816.BST96_11730"/>
<dbReference type="Gene3D" id="3.30.310.170">
    <property type="entry name" value="Outer membrane protein assembly factor BamC"/>
    <property type="match status" value="1"/>
</dbReference>
<evidence type="ECO:0008006" key="3">
    <source>
        <dbReference type="Google" id="ProtNLM"/>
    </source>
</evidence>
<keyword evidence="2" id="KW-1185">Reference proteome</keyword>
<accession>A0A1X9NJ41</accession>
<name>A0A1X9NJ41_9GAMM</name>
<gene>
    <name evidence="1" type="ORF">BST96_11730</name>
</gene>
<evidence type="ECO:0000313" key="2">
    <source>
        <dbReference type="Proteomes" id="UP000193450"/>
    </source>
</evidence>